<evidence type="ECO:0000313" key="3">
    <source>
        <dbReference type="Proteomes" id="UP001607303"/>
    </source>
</evidence>
<name>A0ABD2BG37_VESMC</name>
<reference evidence="2 3" key="1">
    <citation type="journal article" date="2024" name="Ann. Entomol. Soc. Am.">
        <title>Genomic analyses of the southern and eastern yellowjacket wasps (Hymenoptera: Vespidae) reveal evolutionary signatures of social life.</title>
        <authorList>
            <person name="Catto M.A."/>
            <person name="Caine P.B."/>
            <person name="Orr S.E."/>
            <person name="Hunt B.G."/>
            <person name="Goodisman M.A.D."/>
        </authorList>
    </citation>
    <scope>NUCLEOTIDE SEQUENCE [LARGE SCALE GENOMIC DNA]</scope>
    <source>
        <strain evidence="2">232</strain>
        <tissue evidence="2">Head and thorax</tissue>
    </source>
</reference>
<dbReference type="AlphaFoldDB" id="A0ABD2BG37"/>
<feature type="compositionally biased region" description="Low complexity" evidence="1">
    <location>
        <begin position="115"/>
        <end position="125"/>
    </location>
</feature>
<protein>
    <submittedName>
        <fullName evidence="2">Uncharacterized protein</fullName>
    </submittedName>
</protein>
<sequence length="136" mass="14357">MESIDSLDNVNSKVRDFLSRITVEPSPSPSIQPLDAWKKGWKTLWSKLGVGWEFVGGEYERIARLGHNTKGAMAREDGGEVRELRGGWWIVGGGSSGSDSSGGGGGGSGSGSEGRGSTSGRSKSRYSGELDHVRNG</sequence>
<comment type="caution">
    <text evidence="2">The sequence shown here is derived from an EMBL/GenBank/DDBJ whole genome shotgun (WGS) entry which is preliminary data.</text>
</comment>
<feature type="region of interest" description="Disordered" evidence="1">
    <location>
        <begin position="89"/>
        <end position="136"/>
    </location>
</feature>
<dbReference type="Proteomes" id="UP001607303">
    <property type="component" value="Unassembled WGS sequence"/>
</dbReference>
<feature type="compositionally biased region" description="Gly residues" evidence="1">
    <location>
        <begin position="89"/>
        <end position="114"/>
    </location>
</feature>
<feature type="compositionally biased region" description="Basic and acidic residues" evidence="1">
    <location>
        <begin position="126"/>
        <end position="136"/>
    </location>
</feature>
<proteinExistence type="predicted"/>
<accession>A0ABD2BG37</accession>
<dbReference type="EMBL" id="JAYRBN010000076">
    <property type="protein sequence ID" value="KAL2731620.1"/>
    <property type="molecule type" value="Genomic_DNA"/>
</dbReference>
<keyword evidence="3" id="KW-1185">Reference proteome</keyword>
<gene>
    <name evidence="2" type="ORF">V1477_015443</name>
</gene>
<organism evidence="2 3">
    <name type="scientific">Vespula maculifrons</name>
    <name type="common">Eastern yellow jacket</name>
    <name type="synonym">Wasp</name>
    <dbReference type="NCBI Taxonomy" id="7453"/>
    <lineage>
        <taxon>Eukaryota</taxon>
        <taxon>Metazoa</taxon>
        <taxon>Ecdysozoa</taxon>
        <taxon>Arthropoda</taxon>
        <taxon>Hexapoda</taxon>
        <taxon>Insecta</taxon>
        <taxon>Pterygota</taxon>
        <taxon>Neoptera</taxon>
        <taxon>Endopterygota</taxon>
        <taxon>Hymenoptera</taxon>
        <taxon>Apocrita</taxon>
        <taxon>Aculeata</taxon>
        <taxon>Vespoidea</taxon>
        <taxon>Vespidae</taxon>
        <taxon>Vespinae</taxon>
        <taxon>Vespula</taxon>
    </lineage>
</organism>
<evidence type="ECO:0000313" key="2">
    <source>
        <dbReference type="EMBL" id="KAL2731620.1"/>
    </source>
</evidence>
<evidence type="ECO:0000256" key="1">
    <source>
        <dbReference type="SAM" id="MobiDB-lite"/>
    </source>
</evidence>